<evidence type="ECO:0000313" key="9">
    <source>
        <dbReference type="EMBL" id="SPX42233.1"/>
    </source>
</evidence>
<dbReference type="GO" id="GO:0005524">
    <property type="term" value="F:ATP binding"/>
    <property type="evidence" value="ECO:0007669"/>
    <property type="project" value="UniProtKB-KW"/>
</dbReference>
<dbReference type="GO" id="GO:0006429">
    <property type="term" value="P:leucyl-tRNA aminoacylation"/>
    <property type="evidence" value="ECO:0007669"/>
    <property type="project" value="InterPro"/>
</dbReference>
<evidence type="ECO:0000256" key="6">
    <source>
        <dbReference type="ARBA" id="ARBA00022917"/>
    </source>
</evidence>
<evidence type="ECO:0000256" key="7">
    <source>
        <dbReference type="ARBA" id="ARBA00023146"/>
    </source>
</evidence>
<proteinExistence type="inferred from homology"/>
<dbReference type="AlphaFoldDB" id="A0A2X1PYR7"/>
<keyword evidence="3 9" id="KW-0436">Ligase</keyword>
<keyword evidence="5" id="KW-0067">ATP-binding</keyword>
<dbReference type="PANTHER" id="PTHR43740:SF2">
    <property type="entry name" value="LEUCINE--TRNA LIGASE, MITOCHONDRIAL"/>
    <property type="match status" value="1"/>
</dbReference>
<sequence>MVLDFEGAFNGIADKLEKLSVGKRQVNYRLRDWGVSRQRYWGAPIPMLTLENGDVVPAPIEDLPIILPEDVVMDGVKSPIKADPNWAKTTFNGVPALKETGYL</sequence>
<keyword evidence="7 9" id="KW-0030">Aminoacyl-tRNA synthetase</keyword>
<evidence type="ECO:0000256" key="3">
    <source>
        <dbReference type="ARBA" id="ARBA00022598"/>
    </source>
</evidence>
<dbReference type="Pfam" id="PF00133">
    <property type="entry name" value="tRNA-synt_1"/>
    <property type="match status" value="1"/>
</dbReference>
<evidence type="ECO:0000256" key="2">
    <source>
        <dbReference type="ARBA" id="ARBA00013164"/>
    </source>
</evidence>
<dbReference type="SUPFAM" id="SSF52374">
    <property type="entry name" value="Nucleotidylyl transferase"/>
    <property type="match status" value="1"/>
</dbReference>
<reference evidence="9 10" key="1">
    <citation type="submission" date="2018-06" db="EMBL/GenBank/DDBJ databases">
        <authorList>
            <consortium name="Pathogen Informatics"/>
            <person name="Doyle S."/>
        </authorList>
    </citation>
    <scope>NUCLEOTIDE SEQUENCE [LARGE SCALE GENOMIC DNA]</scope>
    <source>
        <strain evidence="9 10">NCTC11872</strain>
    </source>
</reference>
<dbReference type="Gene3D" id="3.40.50.620">
    <property type="entry name" value="HUPs"/>
    <property type="match status" value="1"/>
</dbReference>
<dbReference type="EMBL" id="UASK01000006">
    <property type="protein sequence ID" value="SPX42233.1"/>
    <property type="molecule type" value="Genomic_DNA"/>
</dbReference>
<name>A0A2X1PYR7_HAEIF</name>
<dbReference type="InterPro" id="IPR002300">
    <property type="entry name" value="aa-tRNA-synth_Ia"/>
</dbReference>
<organism evidence="9 10">
    <name type="scientific">Haemophilus influenzae</name>
    <dbReference type="NCBI Taxonomy" id="727"/>
    <lineage>
        <taxon>Bacteria</taxon>
        <taxon>Pseudomonadati</taxon>
        <taxon>Pseudomonadota</taxon>
        <taxon>Gammaproteobacteria</taxon>
        <taxon>Pasteurellales</taxon>
        <taxon>Pasteurellaceae</taxon>
        <taxon>Haemophilus</taxon>
    </lineage>
</organism>
<evidence type="ECO:0000256" key="4">
    <source>
        <dbReference type="ARBA" id="ARBA00022741"/>
    </source>
</evidence>
<evidence type="ECO:0000259" key="8">
    <source>
        <dbReference type="Pfam" id="PF00133"/>
    </source>
</evidence>
<feature type="domain" description="Aminoacyl-tRNA synthetase class Ia" evidence="8">
    <location>
        <begin position="30"/>
        <end position="55"/>
    </location>
</feature>
<dbReference type="Proteomes" id="UP000249936">
    <property type="component" value="Unassembled WGS sequence"/>
</dbReference>
<dbReference type="GO" id="GO:0004823">
    <property type="term" value="F:leucine-tRNA ligase activity"/>
    <property type="evidence" value="ECO:0007669"/>
    <property type="project" value="UniProtKB-EC"/>
</dbReference>
<accession>A0A2X1PYR7</accession>
<gene>
    <name evidence="9" type="primary">leuS_5</name>
    <name evidence="9" type="ORF">NCTC11872_01863</name>
</gene>
<dbReference type="InterPro" id="IPR002302">
    <property type="entry name" value="Leu-tRNA-ligase"/>
</dbReference>
<evidence type="ECO:0000256" key="5">
    <source>
        <dbReference type="ARBA" id="ARBA00022840"/>
    </source>
</evidence>
<dbReference type="GO" id="GO:0005829">
    <property type="term" value="C:cytosol"/>
    <property type="evidence" value="ECO:0007669"/>
    <property type="project" value="TreeGrafter"/>
</dbReference>
<dbReference type="InterPro" id="IPR014729">
    <property type="entry name" value="Rossmann-like_a/b/a_fold"/>
</dbReference>
<keyword evidence="4" id="KW-0547">Nucleotide-binding</keyword>
<keyword evidence="6" id="KW-0648">Protein biosynthesis</keyword>
<evidence type="ECO:0000313" key="10">
    <source>
        <dbReference type="Proteomes" id="UP000249936"/>
    </source>
</evidence>
<dbReference type="PANTHER" id="PTHR43740">
    <property type="entry name" value="LEUCYL-TRNA SYNTHETASE"/>
    <property type="match status" value="1"/>
</dbReference>
<dbReference type="EC" id="6.1.1.4" evidence="2"/>
<protein>
    <recommendedName>
        <fullName evidence="2">leucine--tRNA ligase</fullName>
        <ecNumber evidence="2">6.1.1.4</ecNumber>
    </recommendedName>
</protein>
<evidence type="ECO:0000256" key="1">
    <source>
        <dbReference type="ARBA" id="ARBA00005594"/>
    </source>
</evidence>
<comment type="similarity">
    <text evidence="1">Belongs to the class-I aminoacyl-tRNA synthetase family.</text>
</comment>